<organism evidence="2 3">
    <name type="scientific">Lentzea aerocolonigenes</name>
    <name type="common">Lechevalieria aerocolonigenes</name>
    <name type="synonym">Saccharothrix aerocolonigenes</name>
    <dbReference type="NCBI Taxonomy" id="68170"/>
    <lineage>
        <taxon>Bacteria</taxon>
        <taxon>Bacillati</taxon>
        <taxon>Actinomycetota</taxon>
        <taxon>Actinomycetes</taxon>
        <taxon>Pseudonocardiales</taxon>
        <taxon>Pseudonocardiaceae</taxon>
        <taxon>Lentzea</taxon>
    </lineage>
</organism>
<gene>
    <name evidence="2" type="ORF">UK23_37730</name>
</gene>
<keyword evidence="1" id="KW-1133">Transmembrane helix</keyword>
<keyword evidence="1" id="KW-0812">Transmembrane</keyword>
<dbReference type="OrthoDB" id="199424at2"/>
<dbReference type="EMBL" id="JYJG01000358">
    <property type="protein sequence ID" value="KJK42311.1"/>
    <property type="molecule type" value="Genomic_DNA"/>
</dbReference>
<name>A0A0F0GII5_LENAE</name>
<dbReference type="RefSeq" id="WP_045316569.1">
    <property type="nucleotide sequence ID" value="NZ_JYJG01000358.1"/>
</dbReference>
<keyword evidence="3" id="KW-1185">Reference proteome</keyword>
<evidence type="ECO:0000313" key="3">
    <source>
        <dbReference type="Proteomes" id="UP000033393"/>
    </source>
</evidence>
<keyword evidence="1" id="KW-0472">Membrane</keyword>
<evidence type="ECO:0000313" key="2">
    <source>
        <dbReference type="EMBL" id="KJK42311.1"/>
    </source>
</evidence>
<dbReference type="Proteomes" id="UP000033393">
    <property type="component" value="Unassembled WGS sequence"/>
</dbReference>
<evidence type="ECO:0000256" key="1">
    <source>
        <dbReference type="SAM" id="Phobius"/>
    </source>
</evidence>
<feature type="transmembrane region" description="Helical" evidence="1">
    <location>
        <begin position="62"/>
        <end position="85"/>
    </location>
</feature>
<comment type="caution">
    <text evidence="2">The sequence shown here is derived from an EMBL/GenBank/DDBJ whole genome shotgun (WGS) entry which is preliminary data.</text>
</comment>
<protein>
    <recommendedName>
        <fullName evidence="4">DUF304 domain-containing protein</fullName>
    </recommendedName>
</protein>
<proteinExistence type="predicted"/>
<sequence length="177" mass="20189">MGADLLSDERVLWQGSPVRRSVFLRQDPKWMRFSLKFQAVVFVLLTAVAGLLRLGFGVVDGWSLTFAAGMFVVSTALYFTEPFIWRLLTLRRTTYYVTDQRVVSVPGRRTRSMRLDEIDTLAFTEDEDGSGYLRLDRRYLPDGFGHSRVAELIHVPDVREVVTLLSTLTGRTPVNID</sequence>
<dbReference type="AlphaFoldDB" id="A0A0F0GII5"/>
<evidence type="ECO:0008006" key="4">
    <source>
        <dbReference type="Google" id="ProtNLM"/>
    </source>
</evidence>
<feature type="transmembrane region" description="Helical" evidence="1">
    <location>
        <begin position="35"/>
        <end position="56"/>
    </location>
</feature>
<dbReference type="PATRIC" id="fig|68170.10.peg.9829"/>
<accession>A0A0F0GII5</accession>
<reference evidence="2 3" key="1">
    <citation type="submission" date="2015-02" db="EMBL/GenBank/DDBJ databases">
        <authorList>
            <person name="Ju K.-S."/>
            <person name="Doroghazi J.R."/>
            <person name="Metcalf W."/>
        </authorList>
    </citation>
    <scope>NUCLEOTIDE SEQUENCE [LARGE SCALE GENOMIC DNA]</scope>
    <source>
        <strain evidence="2 3">NRRL B-16140</strain>
    </source>
</reference>